<feature type="region of interest" description="Disordered" evidence="2">
    <location>
        <begin position="401"/>
        <end position="451"/>
    </location>
</feature>
<dbReference type="EMBL" id="JAGKQM010000009">
    <property type="protein sequence ID" value="KAH0911557.1"/>
    <property type="molecule type" value="Genomic_DNA"/>
</dbReference>
<comment type="caution">
    <text evidence="4">The sequence shown here is derived from an EMBL/GenBank/DDBJ whole genome shotgun (WGS) entry which is preliminary data.</text>
</comment>
<organism evidence="4 5">
    <name type="scientific">Brassica napus</name>
    <name type="common">Rape</name>
    <dbReference type="NCBI Taxonomy" id="3708"/>
    <lineage>
        <taxon>Eukaryota</taxon>
        <taxon>Viridiplantae</taxon>
        <taxon>Streptophyta</taxon>
        <taxon>Embryophyta</taxon>
        <taxon>Tracheophyta</taxon>
        <taxon>Spermatophyta</taxon>
        <taxon>Magnoliopsida</taxon>
        <taxon>eudicotyledons</taxon>
        <taxon>Gunneridae</taxon>
        <taxon>Pentapetalae</taxon>
        <taxon>rosids</taxon>
        <taxon>malvids</taxon>
        <taxon>Brassicales</taxon>
        <taxon>Brassicaceae</taxon>
        <taxon>Brassiceae</taxon>
        <taxon>Brassica</taxon>
    </lineage>
</organism>
<name>A0ABQ8C456_BRANA</name>
<reference evidence="4 5" key="1">
    <citation type="submission" date="2021-05" db="EMBL/GenBank/DDBJ databases">
        <title>Genome Assembly of Synthetic Allotetraploid Brassica napus Reveals Homoeologous Exchanges between Subgenomes.</title>
        <authorList>
            <person name="Davis J.T."/>
        </authorList>
    </citation>
    <scope>NUCLEOTIDE SEQUENCE [LARGE SCALE GENOMIC DNA]</scope>
    <source>
        <strain evidence="5">cv. Da-Ae</strain>
        <tissue evidence="4">Seedling</tissue>
    </source>
</reference>
<feature type="domain" description="TORTIFOLIA1/SINE1-2 N-terminal" evidence="3">
    <location>
        <begin position="41"/>
        <end position="311"/>
    </location>
</feature>
<dbReference type="InterPro" id="IPR016024">
    <property type="entry name" value="ARM-type_fold"/>
</dbReference>
<dbReference type="Proteomes" id="UP000824890">
    <property type="component" value="Unassembled WGS sequence"/>
</dbReference>
<feature type="repeat" description="HEAT" evidence="1">
    <location>
        <begin position="243"/>
        <end position="281"/>
    </location>
</feature>
<dbReference type="PANTHER" id="PTHR31355">
    <property type="entry name" value="MICROTUBULE-ASSOCIATED PROTEIN TORTIFOLIA1"/>
    <property type="match status" value="1"/>
</dbReference>
<dbReference type="InterPro" id="IPR057600">
    <property type="entry name" value="TORTIFOLIA1/SINE1-2_N"/>
</dbReference>
<dbReference type="Gene3D" id="1.25.10.10">
    <property type="entry name" value="Leucine-rich Repeat Variant"/>
    <property type="match status" value="1"/>
</dbReference>
<feature type="region of interest" description="Disordered" evidence="2">
    <location>
        <begin position="348"/>
        <end position="387"/>
    </location>
</feature>
<evidence type="ECO:0000256" key="1">
    <source>
        <dbReference type="PROSITE-ProRule" id="PRU00103"/>
    </source>
</evidence>
<feature type="compositionally biased region" description="Basic and acidic residues" evidence="2">
    <location>
        <begin position="412"/>
        <end position="423"/>
    </location>
</feature>
<dbReference type="InterPro" id="IPR021133">
    <property type="entry name" value="HEAT_type_2"/>
</dbReference>
<dbReference type="InterPro" id="IPR011989">
    <property type="entry name" value="ARM-like"/>
</dbReference>
<evidence type="ECO:0000313" key="5">
    <source>
        <dbReference type="Proteomes" id="UP000824890"/>
    </source>
</evidence>
<feature type="compositionally biased region" description="Polar residues" evidence="2">
    <location>
        <begin position="368"/>
        <end position="378"/>
    </location>
</feature>
<dbReference type="Pfam" id="PF24714">
    <property type="entry name" value="TOR1L1_N"/>
    <property type="match status" value="1"/>
</dbReference>
<dbReference type="PANTHER" id="PTHR31355:SF32">
    <property type="entry name" value="TORTIFOLIA1-LIKE PROTEIN 4"/>
    <property type="match status" value="1"/>
</dbReference>
<protein>
    <recommendedName>
        <fullName evidence="3">TORTIFOLIA1/SINE1-2 N-terminal domain-containing protein</fullName>
    </recommendedName>
</protein>
<proteinExistence type="predicted"/>
<dbReference type="PROSITE" id="PS50077">
    <property type="entry name" value="HEAT_REPEAT"/>
    <property type="match status" value="1"/>
</dbReference>
<sequence>MLTQLKHKTMSIHGRFPPSPPVSSSPASSSSPNSQSPSPPDLKQRVIACLNKLADRDTLALAAAELDSIARSLTHDSFSSFLSCIHNTDSSCKSPVRKQCVAVLSLMSRHHGDSLSPHLAKMVSTVIRRLRDPDSSVRSACAAATADISAHVTAQPFTSVAKPLIETLIQEGDSNAQIGAALCLAAAVEAAADPESEQLRKSLPKIGKLLKSEAFKAKAALLSAVGSIITAGGAGTKPVLDWLVPVLIEFLSSEDWAARKSAAEALGKVAAAEELASQYKKASTAALESRRFDKVKSVRETMNQALSQWKEVSSGLDEALLSPSRSSTDDGGSIGCFSSVTRSSSIEVGYKSSRPKKATPIMKRSPSLPVSRSYGTTRQQKENLPKRNVTMLVAASIVDDKKGPQFPPVKQSLEDRSSESVESKEDDEASSGGPDIIKHTISEKSREDKKGHGFCGGLRSGSRVAPCSDDGDDSCDPVVKKCKDDVDESRKDNEELSLIREQLAMIENQQSSLLDLLQKFMGSSQSGIQSLESRVSGLEMALDELSCDLAVSNGRVPKSNSCGGESCSKLPGTEFLSPKFWRKTEDRPMQTRTRNAASEMAAQENSFDQGISTDVNKVGQRGGSSVYQKRSARNQFQDSMHTTTRRRLSDPRNERDSKMIVAWRDSSMTTGGGIDHNTLTIITIVEAYQTVTASVANLVKLVFPRILTDTVDPTANVLRASMPEFLAEPPYKDTKATCVFPDCL</sequence>
<evidence type="ECO:0000259" key="3">
    <source>
        <dbReference type="Pfam" id="PF24714"/>
    </source>
</evidence>
<dbReference type="InterPro" id="IPR033337">
    <property type="entry name" value="TORTIFOLIA1/SINE1-2"/>
</dbReference>
<accession>A0ABQ8C456</accession>
<evidence type="ECO:0000256" key="2">
    <source>
        <dbReference type="SAM" id="MobiDB-lite"/>
    </source>
</evidence>
<feature type="compositionally biased region" description="Low complexity" evidence="2">
    <location>
        <begin position="24"/>
        <end position="36"/>
    </location>
</feature>
<dbReference type="SUPFAM" id="SSF48371">
    <property type="entry name" value="ARM repeat"/>
    <property type="match status" value="1"/>
</dbReference>
<evidence type="ECO:0000313" key="4">
    <source>
        <dbReference type="EMBL" id="KAH0911557.1"/>
    </source>
</evidence>
<feature type="compositionally biased region" description="Basic and acidic residues" evidence="2">
    <location>
        <begin position="436"/>
        <end position="451"/>
    </location>
</feature>
<feature type="region of interest" description="Disordered" evidence="2">
    <location>
        <begin position="1"/>
        <end position="42"/>
    </location>
</feature>
<keyword evidence="5" id="KW-1185">Reference proteome</keyword>
<gene>
    <name evidence="4" type="ORF">HID58_034878</name>
</gene>
<feature type="compositionally biased region" description="Basic residues" evidence="2">
    <location>
        <begin position="1"/>
        <end position="10"/>
    </location>
</feature>